<proteinExistence type="predicted"/>
<gene>
    <name evidence="2" type="ORF">HK18_08675</name>
</gene>
<accession>A0A251ZV95</accession>
<evidence type="ECO:0008006" key="4">
    <source>
        <dbReference type="Google" id="ProtNLM"/>
    </source>
</evidence>
<dbReference type="Proteomes" id="UP000194946">
    <property type="component" value="Unassembled WGS sequence"/>
</dbReference>
<feature type="chain" id="PRO_5011511218" description="Lipoprotein" evidence="1">
    <location>
        <begin position="21"/>
        <end position="86"/>
    </location>
</feature>
<dbReference type="AlphaFoldDB" id="A0A251ZV95"/>
<evidence type="ECO:0000313" key="3">
    <source>
        <dbReference type="Proteomes" id="UP000194946"/>
    </source>
</evidence>
<dbReference type="PROSITE" id="PS51257">
    <property type="entry name" value="PROKAR_LIPOPROTEIN"/>
    <property type="match status" value="1"/>
</dbReference>
<evidence type="ECO:0000256" key="1">
    <source>
        <dbReference type="SAM" id="SignalP"/>
    </source>
</evidence>
<organism evidence="2 3">
    <name type="scientific">Commensalibacter intestini</name>
    <dbReference type="NCBI Taxonomy" id="479936"/>
    <lineage>
        <taxon>Bacteria</taxon>
        <taxon>Pseudomonadati</taxon>
        <taxon>Pseudomonadota</taxon>
        <taxon>Alphaproteobacteria</taxon>
        <taxon>Acetobacterales</taxon>
        <taxon>Acetobacteraceae</taxon>
    </lineage>
</organism>
<dbReference type="EMBL" id="JOPB01000006">
    <property type="protein sequence ID" value="OUI78562.1"/>
    <property type="molecule type" value="Genomic_DNA"/>
</dbReference>
<feature type="signal peptide" evidence="1">
    <location>
        <begin position="1"/>
        <end position="20"/>
    </location>
</feature>
<evidence type="ECO:0000313" key="2">
    <source>
        <dbReference type="EMBL" id="OUI78562.1"/>
    </source>
</evidence>
<keyword evidence="1" id="KW-0732">Signal</keyword>
<keyword evidence="3" id="KW-1185">Reference proteome</keyword>
<comment type="caution">
    <text evidence="2">The sequence shown here is derived from an EMBL/GenBank/DDBJ whole genome shotgun (WGS) entry which is preliminary data.</text>
</comment>
<dbReference type="RefSeq" id="WP_040364343.1">
    <property type="nucleotide sequence ID" value="NZ_JOPB01000006.1"/>
</dbReference>
<reference evidence="3" key="1">
    <citation type="submission" date="2014-06" db="EMBL/GenBank/DDBJ databases">
        <authorList>
            <person name="Winans N.J."/>
            <person name="Newell P.D."/>
            <person name="Douglas A.E."/>
        </authorList>
    </citation>
    <scope>NUCLEOTIDE SEQUENCE [LARGE SCALE GENOMIC DNA]</scope>
    <source>
        <strain evidence="3">DmL_052</strain>
    </source>
</reference>
<protein>
    <recommendedName>
        <fullName evidence="4">Lipoprotein</fullName>
    </recommendedName>
</protein>
<sequence>MKQLVFSLSLSLLLCGCAIYNSEYYIPINNQTGDAKPLSKDDVIRVIIPNNYPIILSNMYGKNGGHPTVIILVDSAPIEGSKTTVL</sequence>
<name>A0A251ZV95_9PROT</name>